<comment type="caution">
    <text evidence="1">The sequence shown here is derived from an EMBL/GenBank/DDBJ whole genome shotgun (WGS) entry which is preliminary data.</text>
</comment>
<dbReference type="Pfam" id="PF21983">
    <property type="entry name" value="NikA-like"/>
    <property type="match status" value="1"/>
</dbReference>
<name>X1M909_9ZZZZ</name>
<evidence type="ECO:0000313" key="1">
    <source>
        <dbReference type="EMBL" id="GAI14571.1"/>
    </source>
</evidence>
<reference evidence="1" key="1">
    <citation type="journal article" date="2014" name="Front. Microbiol.">
        <title>High frequency of phylogenetically diverse reductive dehalogenase-homologous genes in deep subseafloor sedimentary metagenomes.</title>
        <authorList>
            <person name="Kawai M."/>
            <person name="Futagami T."/>
            <person name="Toyoda A."/>
            <person name="Takaki Y."/>
            <person name="Nishi S."/>
            <person name="Hori S."/>
            <person name="Arai W."/>
            <person name="Tsubouchi T."/>
            <person name="Morono Y."/>
            <person name="Uchiyama I."/>
            <person name="Ito T."/>
            <person name="Fujiyama A."/>
            <person name="Inagaki F."/>
            <person name="Takami H."/>
        </authorList>
    </citation>
    <scope>NUCLEOTIDE SEQUENCE</scope>
    <source>
        <strain evidence="1">Expedition CK06-06</strain>
    </source>
</reference>
<protein>
    <submittedName>
        <fullName evidence="1">Uncharacterized protein</fullName>
    </submittedName>
</protein>
<proteinExistence type="predicted"/>
<dbReference type="EMBL" id="BARV01012002">
    <property type="protein sequence ID" value="GAI14571.1"/>
    <property type="molecule type" value="Genomic_DNA"/>
</dbReference>
<accession>X1M909</accession>
<dbReference type="AlphaFoldDB" id="X1M909"/>
<organism evidence="1">
    <name type="scientific">marine sediment metagenome</name>
    <dbReference type="NCBI Taxonomy" id="412755"/>
    <lineage>
        <taxon>unclassified sequences</taxon>
        <taxon>metagenomes</taxon>
        <taxon>ecological metagenomes</taxon>
    </lineage>
</organism>
<sequence>MAKGVKVEDVLQSMSPGERQEFAKRVKAEGGVDIRLTVPEKGRRRKRKWFVKGRVIGVRVTDAQFERLDNRAKAKGLSVGDYLKLLAFGSHHKGR</sequence>
<gene>
    <name evidence="1" type="ORF">S06H3_22447</name>
</gene>
<dbReference type="InterPro" id="IPR053842">
    <property type="entry name" value="NikA-like"/>
</dbReference>